<feature type="region of interest" description="Disordered" evidence="1">
    <location>
        <begin position="48"/>
        <end position="78"/>
    </location>
</feature>
<evidence type="ECO:0000256" key="1">
    <source>
        <dbReference type="SAM" id="MobiDB-lite"/>
    </source>
</evidence>
<protein>
    <submittedName>
        <fullName evidence="2">Uncharacterized protein</fullName>
    </submittedName>
</protein>
<comment type="caution">
    <text evidence="2">The sequence shown here is derived from an EMBL/GenBank/DDBJ whole genome shotgun (WGS) entry which is preliminary data.</text>
</comment>
<dbReference type="Proteomes" id="UP000324748">
    <property type="component" value="Unassembled WGS sequence"/>
</dbReference>
<dbReference type="AlphaFoldDB" id="A0A5B0MFD2"/>
<accession>A0A5B0MFD2</accession>
<evidence type="ECO:0000313" key="2">
    <source>
        <dbReference type="EMBL" id="KAA1075322.1"/>
    </source>
</evidence>
<dbReference type="EMBL" id="VSWC01000157">
    <property type="protein sequence ID" value="KAA1075322.1"/>
    <property type="molecule type" value="Genomic_DNA"/>
</dbReference>
<organism evidence="2 3">
    <name type="scientific">Puccinia graminis f. sp. tritici</name>
    <dbReference type="NCBI Taxonomy" id="56615"/>
    <lineage>
        <taxon>Eukaryota</taxon>
        <taxon>Fungi</taxon>
        <taxon>Dikarya</taxon>
        <taxon>Basidiomycota</taxon>
        <taxon>Pucciniomycotina</taxon>
        <taxon>Pucciniomycetes</taxon>
        <taxon>Pucciniales</taxon>
        <taxon>Pucciniaceae</taxon>
        <taxon>Puccinia</taxon>
    </lineage>
</organism>
<gene>
    <name evidence="2" type="ORF">PGT21_033631</name>
</gene>
<keyword evidence="3" id="KW-1185">Reference proteome</keyword>
<sequence>MVEKQSKNAARVGAVTAHETPNETPRCRSARERHAIVRGASGKVTFRAGASPNCPYTTGAPRRQTVEGSDGQTDLPRPGQTFLSADELMASAGQLSGLSTRAVKPGLQRLTGAAGAPVVQPTEWVEQPLSRDYRLSAFSRHDCPVGLGCMNLRRAGRGVILTMLPTTVRRGGQPNCGSTDKYTAARG</sequence>
<name>A0A5B0MFD2_PUCGR</name>
<evidence type="ECO:0000313" key="3">
    <source>
        <dbReference type="Proteomes" id="UP000324748"/>
    </source>
</evidence>
<dbReference type="OrthoDB" id="10535337at2759"/>
<proteinExistence type="predicted"/>
<reference evidence="2 3" key="1">
    <citation type="submission" date="2019-05" db="EMBL/GenBank/DDBJ databases">
        <title>Emergence of the Ug99 lineage of the wheat stem rust pathogen through somatic hybridization.</title>
        <authorList>
            <person name="Li F."/>
            <person name="Upadhyaya N.M."/>
            <person name="Sperschneider J."/>
            <person name="Matny O."/>
            <person name="Nguyen-Phuc H."/>
            <person name="Mago R."/>
            <person name="Raley C."/>
            <person name="Miller M.E."/>
            <person name="Silverstein K.A.T."/>
            <person name="Henningsen E."/>
            <person name="Hirsch C.D."/>
            <person name="Visser B."/>
            <person name="Pretorius Z.A."/>
            <person name="Steffenson B.J."/>
            <person name="Schwessinger B."/>
            <person name="Dodds P.N."/>
            <person name="Figueroa M."/>
        </authorList>
    </citation>
    <scope>NUCLEOTIDE SEQUENCE [LARGE SCALE GENOMIC DNA]</scope>
    <source>
        <strain evidence="2">21-0</strain>
    </source>
</reference>
<feature type="region of interest" description="Disordered" evidence="1">
    <location>
        <begin position="1"/>
        <end position="30"/>
    </location>
</feature>